<keyword evidence="2" id="KW-1185">Reference proteome</keyword>
<gene>
    <name evidence="1" type="ORF">CH376_17495</name>
</gene>
<dbReference type="Proteomes" id="UP000232149">
    <property type="component" value="Unassembled WGS sequence"/>
</dbReference>
<proteinExistence type="predicted"/>
<organism evidence="1 2">
    <name type="scientific">Leptospira adleri</name>
    <dbReference type="NCBI Taxonomy" id="2023186"/>
    <lineage>
        <taxon>Bacteria</taxon>
        <taxon>Pseudomonadati</taxon>
        <taxon>Spirochaetota</taxon>
        <taxon>Spirochaetia</taxon>
        <taxon>Leptospirales</taxon>
        <taxon>Leptospiraceae</taxon>
        <taxon>Leptospira</taxon>
    </lineage>
</organism>
<comment type="caution">
    <text evidence="1">The sequence shown here is derived from an EMBL/GenBank/DDBJ whole genome shotgun (WGS) entry which is preliminary data.</text>
</comment>
<evidence type="ECO:0008006" key="3">
    <source>
        <dbReference type="Google" id="ProtNLM"/>
    </source>
</evidence>
<accession>A0ABX4NVC1</accession>
<reference evidence="1 2" key="1">
    <citation type="submission" date="2017-07" db="EMBL/GenBank/DDBJ databases">
        <title>Leptospira spp. isolated from tropical soils.</title>
        <authorList>
            <person name="Thibeaux R."/>
            <person name="Iraola G."/>
            <person name="Ferres I."/>
            <person name="Bierque E."/>
            <person name="Girault D."/>
            <person name="Soupe-Gilbert M.-E."/>
            <person name="Picardeau M."/>
            <person name="Goarant C."/>
        </authorList>
    </citation>
    <scope>NUCLEOTIDE SEQUENCE [LARGE SCALE GENOMIC DNA]</scope>
    <source>
        <strain evidence="1 2">FH2-B-D1</strain>
    </source>
</reference>
<dbReference type="EMBL" id="NPDU01000055">
    <property type="protein sequence ID" value="PJZ60637.1"/>
    <property type="molecule type" value="Genomic_DNA"/>
</dbReference>
<protein>
    <recommendedName>
        <fullName evidence="3">HTH araC/xylS-type domain-containing protein</fullName>
    </recommendedName>
</protein>
<name>A0ABX4NVC1_9LEPT</name>
<evidence type="ECO:0000313" key="1">
    <source>
        <dbReference type="EMBL" id="PJZ60637.1"/>
    </source>
</evidence>
<sequence length="65" mass="7384">MEFMIPKWVRVVILKAKKETYKTEFFTSGFYSKTGLKSDFKKFSAGFGLSEQSIRENSASNSTSS</sequence>
<evidence type="ECO:0000313" key="2">
    <source>
        <dbReference type="Proteomes" id="UP000232149"/>
    </source>
</evidence>